<dbReference type="EMBL" id="CP042469">
    <property type="protein sequence ID" value="QOX61945.1"/>
    <property type="molecule type" value="Genomic_DNA"/>
</dbReference>
<proteinExistence type="predicted"/>
<dbReference type="Proteomes" id="UP000594014">
    <property type="component" value="Chromosome"/>
</dbReference>
<keyword evidence="2" id="KW-1185">Reference proteome</keyword>
<reference evidence="1" key="1">
    <citation type="submission" date="2019-08" db="EMBL/GenBank/DDBJ databases">
        <title>Genome sequence of Clostridiales bacterium MT110.</title>
        <authorList>
            <person name="Cao J."/>
        </authorList>
    </citation>
    <scope>NUCLEOTIDE SEQUENCE</scope>
    <source>
        <strain evidence="1">MT110</strain>
    </source>
</reference>
<evidence type="ECO:0000313" key="2">
    <source>
        <dbReference type="Proteomes" id="UP000594014"/>
    </source>
</evidence>
<protein>
    <submittedName>
        <fullName evidence="1">Amidohydrolase</fullName>
    </submittedName>
</protein>
<name>A0ACD1A6F8_9FIRM</name>
<evidence type="ECO:0000313" key="1">
    <source>
        <dbReference type="EMBL" id="QOX61945.1"/>
    </source>
</evidence>
<organism evidence="1 2">
    <name type="scientific">Anoxybacterium hadale</name>
    <dbReference type="NCBI Taxonomy" id="3408580"/>
    <lineage>
        <taxon>Bacteria</taxon>
        <taxon>Bacillati</taxon>
        <taxon>Bacillota</taxon>
        <taxon>Clostridia</taxon>
        <taxon>Peptostreptococcales</taxon>
        <taxon>Anaerovoracaceae</taxon>
        <taxon>Anoxybacterium</taxon>
    </lineage>
</organism>
<gene>
    <name evidence="1" type="ORF">FRZ06_00525</name>
</gene>
<accession>A0ACD1A6F8</accession>
<sequence>MEISINHEGDIMGIKADTIFYNGKIYSMDSSSHVFSAMAVKNGTILALSEKENESILMDDYSQEGHTVLKDLNNGIVLPGLSDTHVHAPGLAYDMLFNVNLYQALSKDETLDLIRNHVNEHPQDEIYYGRGVNSGYFEGVEMTVGPRKEHLDRISSDKPIIIADFGGNYLWMNSAAFDTYGITQKTECPQGGEIPLDPKDQSLWGIVRGEARTLVPYQSFSEEQNYLAAKWFQNQMLAYGYTSVFSLRPPGTVRPRTTHFPLFEALEKRGELFLRVQGGRDMDPNGDVDVQIEIMEEERVKHNSGQIRFTTAKFFLDGSIEGLDAYLLMPYESASGKDEDYKGIFLWEEGKLADAFRKCMEAGFQIHCHAIGDGAVNRALNALEQAKQQLAEGDYRTVFTHLQLVSPTDVKRMKKHHIIANVQTYWHLKSPVLYHQIEKPLLGDRAEREYPLQSLIAEGIVVTASSDYPVTPDPNPFYAIEAGVTRNLCNAAAFGIKDIADIEEPTYLLNKEERTSVGDMIKAFTANAAYSIFQENLTGSLEPGKAADFIEISADPFTINPTEIEFIKVRKTYFGGRLVYSAETAV</sequence>